<reference evidence="2" key="1">
    <citation type="journal article" date="2018" name="DNA Res.">
        <title>Multiple hybrid de novo genome assembly of finger millet, an orphan allotetraploid crop.</title>
        <authorList>
            <person name="Hatakeyama M."/>
            <person name="Aluri S."/>
            <person name="Balachadran M.T."/>
            <person name="Sivarajan S.R."/>
            <person name="Patrignani A."/>
            <person name="Gruter S."/>
            <person name="Poveda L."/>
            <person name="Shimizu-Inatsugi R."/>
            <person name="Baeten J."/>
            <person name="Francoijs K.J."/>
            <person name="Nataraja K.N."/>
            <person name="Reddy Y.A.N."/>
            <person name="Phadnis S."/>
            <person name="Ravikumar R.L."/>
            <person name="Schlapbach R."/>
            <person name="Sreeman S.M."/>
            <person name="Shimizu K.K."/>
        </authorList>
    </citation>
    <scope>NUCLEOTIDE SEQUENCE</scope>
</reference>
<comment type="caution">
    <text evidence="2">The sequence shown here is derived from an EMBL/GenBank/DDBJ whole genome shotgun (WGS) entry which is preliminary data.</text>
</comment>
<evidence type="ECO:0000313" key="3">
    <source>
        <dbReference type="Proteomes" id="UP001054889"/>
    </source>
</evidence>
<proteinExistence type="predicted"/>
<dbReference type="EMBL" id="BQKI01000009">
    <property type="protein sequence ID" value="GJN02593.1"/>
    <property type="molecule type" value="Genomic_DNA"/>
</dbReference>
<keyword evidence="3" id="KW-1185">Reference proteome</keyword>
<dbReference type="AlphaFoldDB" id="A0AAV5CVJ8"/>
<dbReference type="Pfam" id="PF20241">
    <property type="entry name" value="DUF6598"/>
    <property type="match status" value="1"/>
</dbReference>
<accession>A0AAV5CVJ8</accession>
<feature type="domain" description="DUF6598" evidence="1">
    <location>
        <begin position="2"/>
        <end position="171"/>
    </location>
</feature>
<gene>
    <name evidence="2" type="primary">ga19960</name>
    <name evidence="2" type="ORF">PR202_ga19960</name>
</gene>
<evidence type="ECO:0000259" key="1">
    <source>
        <dbReference type="Pfam" id="PF20241"/>
    </source>
</evidence>
<sequence>MAGPKRGICMMDLTLVEYDMRIKTGKQEKDDIPLIDGVSLVGPAGIWNEPFIFHLPSDFGAVDITLARIMNAVEATVEVLISEVQSSFNLSLCCLTSGFKEEIHLFDGAIAESCGLKRPVVAVVKDSLIYLKFNLGPKSFSFDQHSCSFKAKTHGHDTQGIKTDLASIMVKLTWSTFP</sequence>
<dbReference type="PANTHER" id="PTHR33065:SF95">
    <property type="entry name" value="OS07G0646300 PROTEIN"/>
    <property type="match status" value="1"/>
</dbReference>
<dbReference type="InterPro" id="IPR046533">
    <property type="entry name" value="DUF6598"/>
</dbReference>
<reference evidence="2" key="2">
    <citation type="submission" date="2021-12" db="EMBL/GenBank/DDBJ databases">
        <title>Resequencing data analysis of finger millet.</title>
        <authorList>
            <person name="Hatakeyama M."/>
            <person name="Aluri S."/>
            <person name="Balachadran M.T."/>
            <person name="Sivarajan S.R."/>
            <person name="Poveda L."/>
            <person name="Shimizu-Inatsugi R."/>
            <person name="Schlapbach R."/>
            <person name="Sreeman S.M."/>
            <person name="Shimizu K.K."/>
        </authorList>
    </citation>
    <scope>NUCLEOTIDE SEQUENCE</scope>
</reference>
<dbReference type="Proteomes" id="UP001054889">
    <property type="component" value="Unassembled WGS sequence"/>
</dbReference>
<name>A0AAV5CVJ8_ELECO</name>
<evidence type="ECO:0000313" key="2">
    <source>
        <dbReference type="EMBL" id="GJN02593.1"/>
    </source>
</evidence>
<protein>
    <recommendedName>
        <fullName evidence="1">DUF6598 domain-containing protein</fullName>
    </recommendedName>
</protein>
<organism evidence="2 3">
    <name type="scientific">Eleusine coracana subsp. coracana</name>
    <dbReference type="NCBI Taxonomy" id="191504"/>
    <lineage>
        <taxon>Eukaryota</taxon>
        <taxon>Viridiplantae</taxon>
        <taxon>Streptophyta</taxon>
        <taxon>Embryophyta</taxon>
        <taxon>Tracheophyta</taxon>
        <taxon>Spermatophyta</taxon>
        <taxon>Magnoliopsida</taxon>
        <taxon>Liliopsida</taxon>
        <taxon>Poales</taxon>
        <taxon>Poaceae</taxon>
        <taxon>PACMAD clade</taxon>
        <taxon>Chloridoideae</taxon>
        <taxon>Cynodonteae</taxon>
        <taxon>Eleusininae</taxon>
        <taxon>Eleusine</taxon>
    </lineage>
</organism>
<dbReference type="PANTHER" id="PTHR33065">
    <property type="entry name" value="OS07G0486400 PROTEIN"/>
    <property type="match status" value="1"/>
</dbReference>